<evidence type="ECO:0000256" key="3">
    <source>
        <dbReference type="ARBA" id="ARBA00022630"/>
    </source>
</evidence>
<keyword evidence="9" id="KW-0472">Membrane</keyword>
<evidence type="ECO:0000256" key="6">
    <source>
        <dbReference type="ARBA" id="ARBA00023002"/>
    </source>
</evidence>
<dbReference type="AlphaFoldDB" id="W2C7A0"/>
<evidence type="ECO:0000313" key="13">
    <source>
        <dbReference type="Proteomes" id="UP000018872"/>
    </source>
</evidence>
<dbReference type="InterPro" id="IPR023753">
    <property type="entry name" value="FAD/NAD-binding_dom"/>
</dbReference>
<dbReference type="Gene3D" id="3.50.50.100">
    <property type="match status" value="1"/>
</dbReference>
<evidence type="ECO:0000259" key="11">
    <source>
        <dbReference type="Pfam" id="PF22366"/>
    </source>
</evidence>
<dbReference type="PRINTS" id="PR00368">
    <property type="entry name" value="FADPNR"/>
</dbReference>
<keyword evidence="3" id="KW-0285">Flavoprotein</keyword>
<gene>
    <name evidence="12" type="ORF">T229_15955</name>
</gene>
<dbReference type="InterPro" id="IPR054585">
    <property type="entry name" value="NDH2-like_C"/>
</dbReference>
<evidence type="ECO:0000256" key="5">
    <source>
        <dbReference type="ARBA" id="ARBA00022946"/>
    </source>
</evidence>
<accession>W2C7A0</accession>
<dbReference type="InterPro" id="IPR036188">
    <property type="entry name" value="FAD/NAD-bd_sf"/>
</dbReference>
<dbReference type="Proteomes" id="UP000018872">
    <property type="component" value="Unassembled WGS sequence"/>
</dbReference>
<keyword evidence="9" id="KW-1133">Transmembrane helix</keyword>
<name>W2C7A0_9BACT</name>
<evidence type="ECO:0000256" key="1">
    <source>
        <dbReference type="ARBA" id="ARBA00005272"/>
    </source>
</evidence>
<sequence>MDDRKHIVIVGGGFAGLRLVKELDRGGKYRVTLVDMNNYNFFPPLLYQVAAGFMEPSSISYPYRRLLRKRPNTRFRMGILQAVVPEEKKLVLSNGELHYDLLIMATGAESNFFGNPDVEAKAMPMKTIGDALMLRNLVYTRLERATRTTDSEQRHKLLSFAIAGAGPTGVELSGIFAEMKQNIMMKDYPELSRSELGDIYLIDGQKTVLAPMSQRAQAYTEQVLRRKGVKLKLGIFVKDFVNDEVHLSDGTVLEARNLIWAAGVSARTFPGLDTPDRLGRGRRMKTDAFNRVEGQDDIFAVGDAALMTADPAYPGGHPQLAQVAIQQATNLARNLNREFQSPTPFRYVDKGAMAIIGRNQAVADLSRKIFLKGFLAWAIWAFVHIMSLVNFRNKLRSFYNWAGYYISKDQSYRMVLRPTEKAKG</sequence>
<evidence type="ECO:0000256" key="9">
    <source>
        <dbReference type="SAM" id="Phobius"/>
    </source>
</evidence>
<protein>
    <recommendedName>
        <fullName evidence="2">NADH:ubiquinone reductase (non-electrogenic)</fullName>
        <ecNumber evidence="2">1.6.5.9</ecNumber>
    </recommendedName>
</protein>
<evidence type="ECO:0000256" key="8">
    <source>
        <dbReference type="ARBA" id="ARBA00047599"/>
    </source>
</evidence>
<dbReference type="PANTHER" id="PTHR43706:SF47">
    <property type="entry name" value="EXTERNAL NADH-UBIQUINONE OXIDOREDUCTASE 1, MITOCHONDRIAL-RELATED"/>
    <property type="match status" value="1"/>
</dbReference>
<dbReference type="PATRIC" id="fig|1410950.3.peg.2554"/>
<keyword evidence="4" id="KW-0274">FAD</keyword>
<dbReference type="Pfam" id="PF07992">
    <property type="entry name" value="Pyr_redox_2"/>
    <property type="match status" value="1"/>
</dbReference>
<evidence type="ECO:0000313" key="12">
    <source>
        <dbReference type="EMBL" id="ETK03074.1"/>
    </source>
</evidence>
<comment type="similarity">
    <text evidence="1">Belongs to the NADH dehydrogenase family.</text>
</comment>
<dbReference type="SUPFAM" id="SSF51905">
    <property type="entry name" value="FAD/NAD(P)-binding domain"/>
    <property type="match status" value="1"/>
</dbReference>
<comment type="caution">
    <text evidence="12">The sequence shown here is derived from an EMBL/GenBank/DDBJ whole genome shotgun (WGS) entry which is preliminary data.</text>
</comment>
<evidence type="ECO:0000256" key="7">
    <source>
        <dbReference type="ARBA" id="ARBA00023027"/>
    </source>
</evidence>
<keyword evidence="9" id="KW-0812">Transmembrane</keyword>
<dbReference type="Pfam" id="PF22366">
    <property type="entry name" value="NDH2_C"/>
    <property type="match status" value="1"/>
</dbReference>
<evidence type="ECO:0000256" key="4">
    <source>
        <dbReference type="ARBA" id="ARBA00022827"/>
    </source>
</evidence>
<organism evidence="12 13">
    <name type="scientific">Tannerella sp. oral taxon BU063 isolate Cell 5</name>
    <dbReference type="NCBI Taxonomy" id="1410950"/>
    <lineage>
        <taxon>Bacteria</taxon>
        <taxon>Pseudomonadati</taxon>
        <taxon>Bacteroidota</taxon>
        <taxon>Bacteroidia</taxon>
        <taxon>Bacteroidales</taxon>
        <taxon>Tannerellaceae</taxon>
        <taxon>Tannerella</taxon>
    </lineage>
</organism>
<dbReference type="PANTHER" id="PTHR43706">
    <property type="entry name" value="NADH DEHYDROGENASE"/>
    <property type="match status" value="1"/>
</dbReference>
<keyword evidence="5" id="KW-0809">Transit peptide</keyword>
<feature type="transmembrane region" description="Helical" evidence="9">
    <location>
        <begin position="369"/>
        <end position="391"/>
    </location>
</feature>
<dbReference type="EMBL" id="AYYC01000742">
    <property type="protein sequence ID" value="ETK03074.1"/>
    <property type="molecule type" value="Genomic_DNA"/>
</dbReference>
<dbReference type="EC" id="1.6.5.9" evidence="2"/>
<proteinExistence type="inferred from homology"/>
<dbReference type="PRINTS" id="PR00411">
    <property type="entry name" value="PNDRDTASEI"/>
</dbReference>
<dbReference type="GO" id="GO:0050136">
    <property type="term" value="F:NADH dehydrogenase (quinone) (non-electrogenic) activity"/>
    <property type="evidence" value="ECO:0007669"/>
    <property type="project" value="UniProtKB-EC"/>
</dbReference>
<comment type="catalytic activity">
    <reaction evidence="8">
        <text>a quinone + NADH + H(+) = a quinol + NAD(+)</text>
        <dbReference type="Rhea" id="RHEA:46160"/>
        <dbReference type="ChEBI" id="CHEBI:15378"/>
        <dbReference type="ChEBI" id="CHEBI:24646"/>
        <dbReference type="ChEBI" id="CHEBI:57540"/>
        <dbReference type="ChEBI" id="CHEBI:57945"/>
        <dbReference type="ChEBI" id="CHEBI:132124"/>
        <dbReference type="EC" id="1.6.5.9"/>
    </reaction>
</comment>
<keyword evidence="7" id="KW-0520">NAD</keyword>
<feature type="domain" description="FAD/NAD(P)-binding" evidence="10">
    <location>
        <begin position="6"/>
        <end position="328"/>
    </location>
</feature>
<evidence type="ECO:0000256" key="2">
    <source>
        <dbReference type="ARBA" id="ARBA00012637"/>
    </source>
</evidence>
<reference evidence="12 13" key="1">
    <citation type="submission" date="2013-11" db="EMBL/GenBank/DDBJ databases">
        <title>Single cell genomics of uncultured Tannerella BU063 (oral taxon 286).</title>
        <authorList>
            <person name="Beall C.J."/>
            <person name="Campbell A.G."/>
            <person name="Griffen A.L."/>
            <person name="Podar M."/>
            <person name="Leys E.J."/>
        </authorList>
    </citation>
    <scope>NUCLEOTIDE SEQUENCE [LARGE SCALE GENOMIC DNA]</scope>
    <source>
        <strain evidence="12">Cell 5</strain>
    </source>
</reference>
<feature type="domain" description="External alternative NADH-ubiquinone oxidoreductase-like C-terminal" evidence="11">
    <location>
        <begin position="350"/>
        <end position="402"/>
    </location>
</feature>
<evidence type="ECO:0000259" key="10">
    <source>
        <dbReference type="Pfam" id="PF07992"/>
    </source>
</evidence>
<keyword evidence="6" id="KW-0560">Oxidoreductase</keyword>
<dbReference type="InterPro" id="IPR045024">
    <property type="entry name" value="NDH-2"/>
</dbReference>